<dbReference type="InterPro" id="IPR027417">
    <property type="entry name" value="P-loop_NTPase"/>
</dbReference>
<evidence type="ECO:0000259" key="3">
    <source>
        <dbReference type="PROSITE" id="PS51719"/>
    </source>
</evidence>
<dbReference type="GO" id="GO:0005525">
    <property type="term" value="F:GTP binding"/>
    <property type="evidence" value="ECO:0007669"/>
    <property type="project" value="UniProtKB-KW"/>
</dbReference>
<dbReference type="Proteomes" id="UP000518911">
    <property type="component" value="Unassembled WGS sequence"/>
</dbReference>
<dbReference type="InterPro" id="IPR016491">
    <property type="entry name" value="Septin"/>
</dbReference>
<evidence type="ECO:0000256" key="2">
    <source>
        <dbReference type="ARBA" id="ARBA00023134"/>
    </source>
</evidence>
<dbReference type="OrthoDB" id="416553at2759"/>
<name>A0A7L3W711_9GRUI</name>
<evidence type="ECO:0000313" key="5">
    <source>
        <dbReference type="Proteomes" id="UP000518911"/>
    </source>
</evidence>
<feature type="domain" description="Septin-type G" evidence="3">
    <location>
        <begin position="1"/>
        <end position="186"/>
    </location>
</feature>
<keyword evidence="5" id="KW-1185">Reference proteome</keyword>
<accession>A0A7L3W711</accession>
<keyword evidence="1" id="KW-0547">Nucleotide-binding</keyword>
<dbReference type="InterPro" id="IPR030379">
    <property type="entry name" value="G_SEPTIN_dom"/>
</dbReference>
<gene>
    <name evidence="4" type="primary">Sept10</name>
    <name evidence="4" type="ORF">ATLROG_R08246</name>
</gene>
<dbReference type="PROSITE" id="PS51719">
    <property type="entry name" value="G_SEPTIN"/>
    <property type="match status" value="1"/>
</dbReference>
<protein>
    <submittedName>
        <fullName evidence="4">SEP10 protein</fullName>
    </submittedName>
</protein>
<feature type="non-terminal residue" evidence="4">
    <location>
        <position position="186"/>
    </location>
</feature>
<dbReference type="EMBL" id="VZUJ01048310">
    <property type="protein sequence ID" value="NXV72512.1"/>
    <property type="molecule type" value="Genomic_DNA"/>
</dbReference>
<evidence type="ECO:0000313" key="4">
    <source>
        <dbReference type="EMBL" id="NXV72512.1"/>
    </source>
</evidence>
<feature type="non-terminal residue" evidence="4">
    <location>
        <position position="1"/>
    </location>
</feature>
<comment type="caution">
    <text evidence="4">The sequence shown here is derived from an EMBL/GenBank/DDBJ whole genome shotgun (WGS) entry which is preliminary data.</text>
</comment>
<proteinExistence type="predicted"/>
<dbReference type="AlphaFoldDB" id="A0A7L3W711"/>
<dbReference type="SUPFAM" id="SSF52540">
    <property type="entry name" value="P-loop containing nucleoside triphosphate hydrolases"/>
    <property type="match status" value="1"/>
</dbReference>
<organism evidence="4 5">
    <name type="scientific">Atlantisia rogersi</name>
    <name type="common">Inaccessible Island rail</name>
    <dbReference type="NCBI Taxonomy" id="2478892"/>
    <lineage>
        <taxon>Eukaryota</taxon>
        <taxon>Metazoa</taxon>
        <taxon>Chordata</taxon>
        <taxon>Craniata</taxon>
        <taxon>Vertebrata</taxon>
        <taxon>Euteleostomi</taxon>
        <taxon>Archelosauria</taxon>
        <taxon>Archosauria</taxon>
        <taxon>Dinosauria</taxon>
        <taxon>Saurischia</taxon>
        <taxon>Theropoda</taxon>
        <taxon>Coelurosauria</taxon>
        <taxon>Aves</taxon>
        <taxon>Neognathae</taxon>
        <taxon>Neoaves</taxon>
        <taxon>Gruiformes</taxon>
        <taxon>Rallidae</taxon>
        <taxon>Atlantisia</taxon>
    </lineage>
</organism>
<dbReference type="PIRSF" id="PIRSF006698">
    <property type="entry name" value="Septin"/>
    <property type="match status" value="1"/>
</dbReference>
<evidence type="ECO:0000256" key="1">
    <source>
        <dbReference type="ARBA" id="ARBA00022741"/>
    </source>
</evidence>
<dbReference type="PANTHER" id="PTHR18884">
    <property type="entry name" value="SEPTIN"/>
    <property type="match status" value="1"/>
</dbReference>
<reference evidence="4 5" key="1">
    <citation type="submission" date="2019-09" db="EMBL/GenBank/DDBJ databases">
        <title>Bird 10,000 Genomes (B10K) Project - Family phase.</title>
        <authorList>
            <person name="Zhang G."/>
        </authorList>
    </citation>
    <scope>NUCLEOTIDE SEQUENCE [LARGE SCALE GENOMIC DNA]</scope>
    <source>
        <strain evidence="4">OUT-0055</strain>
        <tissue evidence="4">Blood</tissue>
    </source>
</reference>
<dbReference type="Gene3D" id="3.40.50.300">
    <property type="entry name" value="P-loop containing nucleotide triphosphate hydrolases"/>
    <property type="match status" value="1"/>
</dbReference>
<keyword evidence="2" id="KW-0342">GTP-binding</keyword>
<sequence length="186" mass="20820">FCLGETGSGKSTLINSLFNTNFDDPVSTHFLPTVQLRAQTYELQESNVLLKLTIVNTVGFGDQINKEDSCQPVVDYIDAQFEAYLQEELKIKRSLFSYHDTRIHACLYFILPTGHSLKSLDLLTMKSLDSKVNIIPIIGKADSISKTELQKFKNKIKSEFDSNGIQIYQFPTADESVSGINAAMNV</sequence>
<dbReference type="Pfam" id="PF00735">
    <property type="entry name" value="Septin"/>
    <property type="match status" value="1"/>
</dbReference>